<dbReference type="Gene3D" id="3.40.50.720">
    <property type="entry name" value="NAD(P)-binding Rossmann-like Domain"/>
    <property type="match status" value="1"/>
</dbReference>
<dbReference type="PIRSF" id="PIRSF001439">
    <property type="entry name" value="CryM"/>
    <property type="match status" value="1"/>
</dbReference>
<sequence length="332" mass="34868">MLILTHDEVAGVLRDREAELIELVAAAYRLHDEGRSAVPHSTFLRFPDDDRNRIIGLPAFLGGDRPSAGMKWIASFPGNLEKGLERASSVIVLNELDTGRPIALLESSLISAKRTAASAALAAREFGPAGLSGAGFVGCGPINLEVLRFLLVAVPTLAEITLFDLSPARAEAFAAKARELSPTLKVAIATDLDDAVGAHDALSLATTAGTPHMDLSKARPGATVLHVSLRDLTVETILGAQNIVDDADHVCRERTSLHLAEQHTGGRDFVDGPIGGVLRGRVAFTRDTTRPLVYSPFGLGALDMAVAEFVNAEAAARGLGTTVAGFLPGTTS</sequence>
<dbReference type="InterPro" id="IPR003462">
    <property type="entry name" value="ODC_Mu_crystall"/>
</dbReference>
<reference evidence="1 2" key="1">
    <citation type="submission" date="2020-08" db="EMBL/GenBank/DDBJ databases">
        <title>Sequencing the genomes of 1000 actinobacteria strains.</title>
        <authorList>
            <person name="Klenk H.-P."/>
        </authorList>
    </citation>
    <scope>NUCLEOTIDE SEQUENCE [LARGE SCALE GENOMIC DNA]</scope>
    <source>
        <strain evidence="1 2">DSM 45084</strain>
    </source>
</reference>
<evidence type="ECO:0000313" key="1">
    <source>
        <dbReference type="EMBL" id="MBB4967286.1"/>
    </source>
</evidence>
<dbReference type="NCBIfam" id="TIGR03944">
    <property type="entry name" value="dehyd_SbnB_fam"/>
    <property type="match status" value="1"/>
</dbReference>
<dbReference type="InterPro" id="IPR036291">
    <property type="entry name" value="NAD(P)-bd_dom_sf"/>
</dbReference>
<dbReference type="SUPFAM" id="SSF51735">
    <property type="entry name" value="NAD(P)-binding Rossmann-fold domains"/>
    <property type="match status" value="1"/>
</dbReference>
<dbReference type="RefSeq" id="WP_184671873.1">
    <property type="nucleotide sequence ID" value="NZ_BAABAI010000009.1"/>
</dbReference>
<dbReference type="PANTHER" id="PTHR13812">
    <property type="entry name" value="KETIMINE REDUCTASE MU-CRYSTALLIN"/>
    <property type="match status" value="1"/>
</dbReference>
<protein>
    <submittedName>
        <fullName evidence="1">Ornithine cyclodeaminase</fullName>
        <ecNumber evidence="1">4.3.1.12</ecNumber>
    </submittedName>
</protein>
<dbReference type="AlphaFoldDB" id="A0A7W7T6K7"/>
<evidence type="ECO:0000313" key="2">
    <source>
        <dbReference type="Proteomes" id="UP000542674"/>
    </source>
</evidence>
<dbReference type="GO" id="GO:0016639">
    <property type="term" value="F:oxidoreductase activity, acting on the CH-NH2 group of donors, NAD or NADP as acceptor"/>
    <property type="evidence" value="ECO:0007669"/>
    <property type="project" value="InterPro"/>
</dbReference>
<dbReference type="GO" id="GO:0005737">
    <property type="term" value="C:cytoplasm"/>
    <property type="evidence" value="ECO:0007669"/>
    <property type="project" value="TreeGrafter"/>
</dbReference>
<dbReference type="PANTHER" id="PTHR13812:SF19">
    <property type="entry name" value="KETIMINE REDUCTASE MU-CRYSTALLIN"/>
    <property type="match status" value="1"/>
</dbReference>
<keyword evidence="2" id="KW-1185">Reference proteome</keyword>
<proteinExistence type="predicted"/>
<dbReference type="InterPro" id="IPR023866">
    <property type="entry name" value="SbnB"/>
</dbReference>
<comment type="caution">
    <text evidence="1">The sequence shown here is derived from an EMBL/GenBank/DDBJ whole genome shotgun (WGS) entry which is preliminary data.</text>
</comment>
<dbReference type="Proteomes" id="UP000542674">
    <property type="component" value="Unassembled WGS sequence"/>
</dbReference>
<dbReference type="EC" id="4.3.1.12" evidence="1"/>
<dbReference type="Gene3D" id="3.30.1780.10">
    <property type="entry name" value="ornithine cyclodeaminase, domain 1"/>
    <property type="match status" value="1"/>
</dbReference>
<name>A0A7W7T6K7_9PSEU</name>
<dbReference type="GO" id="GO:0019290">
    <property type="term" value="P:siderophore biosynthetic process"/>
    <property type="evidence" value="ECO:0007669"/>
    <property type="project" value="InterPro"/>
</dbReference>
<dbReference type="InterPro" id="IPR023401">
    <property type="entry name" value="ODC_N"/>
</dbReference>
<accession>A0A7W7T6K7</accession>
<organism evidence="1 2">
    <name type="scientific">Saccharothrix violaceirubra</name>
    <dbReference type="NCBI Taxonomy" id="413306"/>
    <lineage>
        <taxon>Bacteria</taxon>
        <taxon>Bacillati</taxon>
        <taxon>Actinomycetota</taxon>
        <taxon>Actinomycetes</taxon>
        <taxon>Pseudonocardiales</taxon>
        <taxon>Pseudonocardiaceae</taxon>
        <taxon>Saccharothrix</taxon>
    </lineage>
</organism>
<dbReference type="GO" id="GO:0008473">
    <property type="term" value="F:ornithine cyclodeaminase activity"/>
    <property type="evidence" value="ECO:0007669"/>
    <property type="project" value="UniProtKB-EC"/>
</dbReference>
<dbReference type="EMBL" id="JACHJS010000001">
    <property type="protein sequence ID" value="MBB4967286.1"/>
    <property type="molecule type" value="Genomic_DNA"/>
</dbReference>
<gene>
    <name evidence="1" type="ORF">F4559_004645</name>
</gene>
<dbReference type="Pfam" id="PF02423">
    <property type="entry name" value="OCD_Mu_crystall"/>
    <property type="match status" value="1"/>
</dbReference>
<keyword evidence="1" id="KW-0456">Lyase</keyword>